<feature type="region of interest" description="Disordered" evidence="8">
    <location>
        <begin position="1254"/>
        <end position="1287"/>
    </location>
</feature>
<feature type="domain" description="PNPLA" evidence="9">
    <location>
        <begin position="538"/>
        <end position="785"/>
    </location>
</feature>
<comment type="function">
    <text evidence="7">Lipolytic acyl hydrolase (LAH).</text>
</comment>
<feature type="region of interest" description="Disordered" evidence="8">
    <location>
        <begin position="1031"/>
        <end position="1051"/>
    </location>
</feature>
<keyword evidence="2" id="KW-0677">Repeat</keyword>
<dbReference type="CDD" id="cd07211">
    <property type="entry name" value="Pat_PNPLA8"/>
    <property type="match status" value="1"/>
</dbReference>
<dbReference type="InterPro" id="IPR011989">
    <property type="entry name" value="ARM-like"/>
</dbReference>
<evidence type="ECO:0000256" key="5">
    <source>
        <dbReference type="ARBA" id="ARBA00023098"/>
    </source>
</evidence>
<dbReference type="GO" id="GO:0004620">
    <property type="term" value="F:phospholipase activity"/>
    <property type="evidence" value="ECO:0007669"/>
    <property type="project" value="InterPro"/>
</dbReference>
<dbReference type="InterPro" id="IPR016024">
    <property type="entry name" value="ARM-type_fold"/>
</dbReference>
<dbReference type="SUPFAM" id="SSF52058">
    <property type="entry name" value="L domain-like"/>
    <property type="match status" value="1"/>
</dbReference>
<dbReference type="GO" id="GO:0016042">
    <property type="term" value="P:lipid catabolic process"/>
    <property type="evidence" value="ECO:0007669"/>
    <property type="project" value="UniProtKB-UniRule"/>
</dbReference>
<dbReference type="InterPro" id="IPR032675">
    <property type="entry name" value="LRR_dom_sf"/>
</dbReference>
<evidence type="ECO:0000256" key="4">
    <source>
        <dbReference type="ARBA" id="ARBA00022963"/>
    </source>
</evidence>
<feature type="short sequence motif" description="DGA/G" evidence="6">
    <location>
        <begin position="772"/>
        <end position="774"/>
    </location>
</feature>
<dbReference type="PANTHER" id="PTHR24185">
    <property type="entry name" value="CALCIUM-INDEPENDENT PHOSPHOLIPASE A2-GAMMA"/>
    <property type="match status" value="1"/>
</dbReference>
<dbReference type="Gene3D" id="3.40.1090.10">
    <property type="entry name" value="Cytosolic phospholipase A2 catalytic domain"/>
    <property type="match status" value="1"/>
</dbReference>
<gene>
    <name evidence="10" type="ORF">SLEP1_g26757</name>
</gene>
<keyword evidence="11" id="KW-1185">Reference proteome</keyword>
<dbReference type="InterPro" id="IPR001611">
    <property type="entry name" value="Leu-rich_rpt"/>
</dbReference>
<comment type="domain">
    <text evidence="7">The nitrogen atoms of the two glycine residues in the GGXR motif define the oxyanion hole, and stabilize the oxyanion that forms during the nucleophilic attack by the catalytic serine during substrate cleavage.</text>
</comment>
<dbReference type="EMBL" id="BPVZ01000044">
    <property type="protein sequence ID" value="GKV16050.1"/>
    <property type="molecule type" value="Genomic_DNA"/>
</dbReference>
<dbReference type="InterPro" id="IPR000225">
    <property type="entry name" value="Armadillo"/>
</dbReference>
<keyword evidence="5 6" id="KW-0443">Lipid metabolism</keyword>
<sequence>MSWGLGWKRPLEIFRLTLNYGTEEFLDDLCRTPSSSSVSSSSSSSSSSPPAPQAQDQQELGLRIELDWTSGEDEDQLALRLQSQLMVALPLPQDAVSIELKEKENNAVEVEMRVEKRMEPLRGIILAKASGSGQQSDGIGVFTRLLRSNLVPSGGSGDGSVVGCGEHWKTVSLLSLCGCSLTVLPVEVTQLPVLEKLYLDNNKLSALPPELGQVKNLKVLTADNNMLVSVPVELRQCAKLVELSLEHNRLVRPLLDFRAMAELQILRLFGNPLEFLPDILLLDKLRHLSLANIRIVADENLRSITVQIEMENSSYFGTSRHKLSAFFSLIFRFSSCHHPLLASALAKIMQDQGNRVVVGKDENAVRQLISMMSSDDRHVVEQACSALSALAGDISVALQLMKCDIMQRIETVLKTFSQEELVSVLQVVVTLAFASDIVAQKMLTKDIFRSLKLLCAHKSPEVQRLALLAVGNLAFCLENRRIMVTSESLRELLMRLTVAPEQGVSKAAARALAILGENETLRRAIRGRQVPKQGLRILSMDGGGMKGLATVQLLKEIEKGTGKRIHELFDLICGTSTGGMLAIALGVKLMTLDQCEEIYKNLGKLVFAESVPKDNEAATWREKLDQLYKSSSQSFRVVVHGSKHSADQFERLLKEMCADEDGDLLIESAVKNIPKVFVVSTLVSVMPAQPFIFRNYQYPVGTPEVSFAISENSGITVLGSPTTGAQVGYKRSAFIGSCKHQIWQAIRASSAAPYYLDDFSDVISVDVFRWQDGAIVANNPTIVAIREAQLLWPDAKIDCLVSLGCGSVPTKVRRGGWRYLDTGQVLIESACSVDRVEEAVSTLLPMLPGIQYFRFNPVDERCDMELDETDPTVWLKLEATFEEYIKNTSEAFKNVCERLLLPFANDEKWTQNLKSHPFATSKALNADESSPSLGWRRNVLLVEALHSPDSGRAVHHARALESFCANQGIRLSLMHRTSGISKMTPGTAFPTPFTSPPITGSFPSSPLLFSPDIGSHRLGGIDLVPPLSLDGLQSGKTATSPPKPKSPPGRKQLSLHVRSIHEKLQNLPQVGIIHLALQNDTVGSILSWQNDVFVVAEPGELAVKFLQNVKISMSSVTMSRSRRNTLNFANVSSIADLVRFRPYFQLGNVIHRYIGRQTQVMEDDQEIGAYMFRRTVPSVHMTPDDVRWMVGAWRDRIILCTGTYGPTPNLIKAFLHSGAKAVICPSTEPQETSLTSYPGSGDFNVLENGRFEIGEEEAEDEEVELTSPASDWEDSETEKNGDRSTSFWDNEEEELSRFVCQLYDSLFREGASVDVAVQNALASHRKLRYSCHLPKIK</sequence>
<feature type="short sequence motif" description="GXSXG" evidence="6">
    <location>
        <begin position="574"/>
        <end position="578"/>
    </location>
</feature>
<organism evidence="10 11">
    <name type="scientific">Rubroshorea leprosula</name>
    <dbReference type="NCBI Taxonomy" id="152421"/>
    <lineage>
        <taxon>Eukaryota</taxon>
        <taxon>Viridiplantae</taxon>
        <taxon>Streptophyta</taxon>
        <taxon>Embryophyta</taxon>
        <taxon>Tracheophyta</taxon>
        <taxon>Spermatophyta</taxon>
        <taxon>Magnoliopsida</taxon>
        <taxon>eudicotyledons</taxon>
        <taxon>Gunneridae</taxon>
        <taxon>Pentapetalae</taxon>
        <taxon>rosids</taxon>
        <taxon>malvids</taxon>
        <taxon>Malvales</taxon>
        <taxon>Dipterocarpaceae</taxon>
        <taxon>Rubroshorea</taxon>
    </lineage>
</organism>
<dbReference type="GO" id="GO:0006631">
    <property type="term" value="P:fatty acid metabolic process"/>
    <property type="evidence" value="ECO:0007669"/>
    <property type="project" value="TreeGrafter"/>
</dbReference>
<dbReference type="Pfam" id="PF01734">
    <property type="entry name" value="Patatin"/>
    <property type="match status" value="1"/>
</dbReference>
<proteinExistence type="inferred from homology"/>
<feature type="short sequence motif" description="GXGXXG" evidence="6">
    <location>
        <begin position="542"/>
        <end position="547"/>
    </location>
</feature>
<keyword evidence="3 6" id="KW-0378">Hydrolase</keyword>
<feature type="region of interest" description="Disordered" evidence="8">
    <location>
        <begin position="31"/>
        <end position="58"/>
    </location>
</feature>
<feature type="active site" description="Proton acceptor" evidence="6">
    <location>
        <position position="772"/>
    </location>
</feature>
<dbReference type="GO" id="GO:0016020">
    <property type="term" value="C:membrane"/>
    <property type="evidence" value="ECO:0007669"/>
    <property type="project" value="TreeGrafter"/>
</dbReference>
<dbReference type="SUPFAM" id="SSF48371">
    <property type="entry name" value="ARM repeat"/>
    <property type="match status" value="1"/>
</dbReference>
<evidence type="ECO:0000313" key="10">
    <source>
        <dbReference type="EMBL" id="GKV16050.1"/>
    </source>
</evidence>
<evidence type="ECO:0000259" key="9">
    <source>
        <dbReference type="PROSITE" id="PS51635"/>
    </source>
</evidence>
<dbReference type="Gene3D" id="3.80.10.10">
    <property type="entry name" value="Ribonuclease Inhibitor"/>
    <property type="match status" value="1"/>
</dbReference>
<evidence type="ECO:0000256" key="3">
    <source>
        <dbReference type="ARBA" id="ARBA00022801"/>
    </source>
</evidence>
<dbReference type="PROSITE" id="PS51635">
    <property type="entry name" value="PNPLA"/>
    <property type="match status" value="1"/>
</dbReference>
<dbReference type="Gene3D" id="1.25.10.10">
    <property type="entry name" value="Leucine-rich Repeat Variant"/>
    <property type="match status" value="1"/>
</dbReference>
<evidence type="ECO:0000256" key="6">
    <source>
        <dbReference type="PROSITE-ProRule" id="PRU01161"/>
    </source>
</evidence>
<reference evidence="10 11" key="1">
    <citation type="journal article" date="2021" name="Commun. Biol.">
        <title>The genome of Shorea leprosula (Dipterocarpaceae) highlights the ecological relevance of drought in aseasonal tropical rainforests.</title>
        <authorList>
            <person name="Ng K.K.S."/>
            <person name="Kobayashi M.J."/>
            <person name="Fawcett J.A."/>
            <person name="Hatakeyama M."/>
            <person name="Paape T."/>
            <person name="Ng C.H."/>
            <person name="Ang C.C."/>
            <person name="Tnah L.H."/>
            <person name="Lee C.T."/>
            <person name="Nishiyama T."/>
            <person name="Sese J."/>
            <person name="O'Brien M.J."/>
            <person name="Copetti D."/>
            <person name="Mohd Noor M.I."/>
            <person name="Ong R.C."/>
            <person name="Putra M."/>
            <person name="Sireger I.Z."/>
            <person name="Indrioko S."/>
            <person name="Kosugi Y."/>
            <person name="Izuno A."/>
            <person name="Isagi Y."/>
            <person name="Lee S.L."/>
            <person name="Shimizu K.K."/>
        </authorList>
    </citation>
    <scope>NUCLEOTIDE SEQUENCE [LARGE SCALE GENOMIC DNA]</scope>
    <source>
        <strain evidence="10">214</strain>
    </source>
</reference>
<comment type="similarity">
    <text evidence="7">Belongs to the patatin family.</text>
</comment>
<dbReference type="Pfam" id="PF00514">
    <property type="entry name" value="Arm"/>
    <property type="match status" value="1"/>
</dbReference>
<evidence type="ECO:0000256" key="8">
    <source>
        <dbReference type="SAM" id="MobiDB-lite"/>
    </source>
</evidence>
<feature type="compositionally biased region" description="Acidic residues" evidence="8">
    <location>
        <begin position="1254"/>
        <end position="1264"/>
    </location>
</feature>
<keyword evidence="4 6" id="KW-0442">Lipid degradation</keyword>
<keyword evidence="1" id="KW-0433">Leucine-rich repeat</keyword>
<evidence type="ECO:0000256" key="2">
    <source>
        <dbReference type="ARBA" id="ARBA00022737"/>
    </source>
</evidence>
<name>A0AAV5JZC6_9ROSI</name>
<dbReference type="InterPro" id="IPR045217">
    <property type="entry name" value="PNPLA8-like"/>
</dbReference>
<evidence type="ECO:0000256" key="1">
    <source>
        <dbReference type="ARBA" id="ARBA00022614"/>
    </source>
</evidence>
<dbReference type="Proteomes" id="UP001054252">
    <property type="component" value="Unassembled WGS sequence"/>
</dbReference>
<dbReference type="SUPFAM" id="SSF52151">
    <property type="entry name" value="FabD/lysophospholipase-like"/>
    <property type="match status" value="1"/>
</dbReference>
<dbReference type="InterPro" id="IPR016035">
    <property type="entry name" value="Acyl_Trfase/lysoPLipase"/>
</dbReference>
<evidence type="ECO:0000256" key="7">
    <source>
        <dbReference type="RuleBase" id="RU361262"/>
    </source>
</evidence>
<dbReference type="SMART" id="SM00369">
    <property type="entry name" value="LRR_TYP"/>
    <property type="match status" value="3"/>
</dbReference>
<accession>A0AAV5JZC6</accession>
<comment type="caution">
    <text evidence="10">The sequence shown here is derived from an EMBL/GenBank/DDBJ whole genome shotgun (WGS) entry which is preliminary data.</text>
</comment>
<evidence type="ECO:0000313" key="11">
    <source>
        <dbReference type="Proteomes" id="UP001054252"/>
    </source>
</evidence>
<feature type="active site" description="Nucleophile" evidence="6">
    <location>
        <position position="576"/>
    </location>
</feature>
<feature type="compositionally biased region" description="Low complexity" evidence="8">
    <location>
        <begin position="34"/>
        <end position="48"/>
    </location>
</feature>
<dbReference type="InterPro" id="IPR003591">
    <property type="entry name" value="Leu-rich_rpt_typical-subtyp"/>
</dbReference>
<dbReference type="InterPro" id="IPR002641">
    <property type="entry name" value="PNPLA_dom"/>
</dbReference>
<dbReference type="EC" id="3.1.1.-" evidence="7"/>
<protein>
    <recommendedName>
        <fullName evidence="7">Patatin</fullName>
        <ecNumber evidence="7">3.1.1.-</ecNumber>
    </recommendedName>
</protein>
<dbReference type="PANTHER" id="PTHR24185:SF1">
    <property type="entry name" value="CALCIUM-INDEPENDENT PHOSPHOLIPASE A2-GAMMA"/>
    <property type="match status" value="1"/>
</dbReference>
<dbReference type="Pfam" id="PF13855">
    <property type="entry name" value="LRR_8"/>
    <property type="match status" value="1"/>
</dbReference>